<keyword evidence="2" id="KW-1133">Transmembrane helix</keyword>
<evidence type="ECO:0000313" key="5">
    <source>
        <dbReference type="Proteomes" id="UP000799766"/>
    </source>
</evidence>
<gene>
    <name evidence="4" type="ORF">BDY21DRAFT_277086</name>
</gene>
<keyword evidence="2" id="KW-0472">Membrane</keyword>
<dbReference type="AlphaFoldDB" id="A0A6A6PF21"/>
<dbReference type="PROSITE" id="PS51462">
    <property type="entry name" value="NUDIX"/>
    <property type="match status" value="1"/>
</dbReference>
<keyword evidence="2" id="KW-0812">Transmembrane</keyword>
<evidence type="ECO:0000259" key="3">
    <source>
        <dbReference type="PROSITE" id="PS51462"/>
    </source>
</evidence>
<feature type="domain" description="Nudix hydrolase" evidence="3">
    <location>
        <begin position="103"/>
        <end position="250"/>
    </location>
</feature>
<dbReference type="GO" id="GO:0010945">
    <property type="term" value="F:coenzyme A diphosphatase activity"/>
    <property type="evidence" value="ECO:0007669"/>
    <property type="project" value="InterPro"/>
</dbReference>
<evidence type="ECO:0000256" key="2">
    <source>
        <dbReference type="SAM" id="Phobius"/>
    </source>
</evidence>
<name>A0A6A6PF21_9PEZI</name>
<keyword evidence="5" id="KW-1185">Reference proteome</keyword>
<proteinExistence type="predicted"/>
<dbReference type="PANTHER" id="PTHR12992">
    <property type="entry name" value="NUDIX HYDROLASE"/>
    <property type="match status" value="1"/>
</dbReference>
<feature type="transmembrane region" description="Helical" evidence="2">
    <location>
        <begin position="460"/>
        <end position="483"/>
    </location>
</feature>
<accession>A0A6A6PF21</accession>
<feature type="region of interest" description="Disordered" evidence="1">
    <location>
        <begin position="63"/>
        <end position="85"/>
    </location>
</feature>
<organism evidence="4 5">
    <name type="scientific">Lineolata rhizophorae</name>
    <dbReference type="NCBI Taxonomy" id="578093"/>
    <lineage>
        <taxon>Eukaryota</taxon>
        <taxon>Fungi</taxon>
        <taxon>Dikarya</taxon>
        <taxon>Ascomycota</taxon>
        <taxon>Pezizomycotina</taxon>
        <taxon>Dothideomycetes</taxon>
        <taxon>Dothideomycetes incertae sedis</taxon>
        <taxon>Lineolatales</taxon>
        <taxon>Lineolataceae</taxon>
        <taxon>Lineolata</taxon>
    </lineage>
</organism>
<dbReference type="OrthoDB" id="77989at2759"/>
<dbReference type="InterPro" id="IPR045121">
    <property type="entry name" value="CoAse"/>
</dbReference>
<dbReference type="PANTHER" id="PTHR12992:SF44">
    <property type="entry name" value="NUDIX HYDROLASE DOMAIN-CONTAINING PROTEIN"/>
    <property type="match status" value="1"/>
</dbReference>
<protein>
    <recommendedName>
        <fullName evidence="3">Nudix hydrolase domain-containing protein</fullName>
    </recommendedName>
</protein>
<dbReference type="InterPro" id="IPR015797">
    <property type="entry name" value="NUDIX_hydrolase-like_dom_sf"/>
</dbReference>
<dbReference type="SUPFAM" id="SSF55811">
    <property type="entry name" value="Nudix"/>
    <property type="match status" value="1"/>
</dbReference>
<evidence type="ECO:0000256" key="1">
    <source>
        <dbReference type="SAM" id="MobiDB-lite"/>
    </source>
</evidence>
<sequence length="486" mass="52617">MSTETSSADSQDPPAPSALVPDLHRILVDLSQHPFPAIPNPPACTKRASVALIIRINPRYAHWPPPRRPAAGSNNNGGSCNGPSSTDASYADITASAALPPDASVADRLGAFFTRDWAAHGDPEILFIKRAARVGDPWTSHVALPGGRRDPDDEDDKAAAVREADEEVGVRLDDSNAIAVGNLAQRVVTANWGKMPIMVLCPYVFLLTTHDMPPLRLQPSEVASAHWVPLRALLSPATRTIYPQDMAGSRLAKAQGGYLKAFFMQTMLRTMLFAAIRLIPSESFFCSTIPGFIPSTPSPPSVCSRLSSLVRPSAGATLPDSPSTDKPLLLWGLTLGIVSDLLELLPPYSALDMVVCPSFSPPDVRLLLRLATARFRAEHARRVRGDNQAAIAFAGGLDSVELPRPLPLSDERRRLLEHPPGSGSLGAGAYEGKVRRHMQGRRTEALDLMLQGYYKLLKRVVVVAFIGRVAMVAAVVVGGLRWWRRR</sequence>
<reference evidence="4" key="1">
    <citation type="journal article" date="2020" name="Stud. Mycol.">
        <title>101 Dothideomycetes genomes: a test case for predicting lifestyles and emergence of pathogens.</title>
        <authorList>
            <person name="Haridas S."/>
            <person name="Albert R."/>
            <person name="Binder M."/>
            <person name="Bloem J."/>
            <person name="Labutti K."/>
            <person name="Salamov A."/>
            <person name="Andreopoulos B."/>
            <person name="Baker S."/>
            <person name="Barry K."/>
            <person name="Bills G."/>
            <person name="Bluhm B."/>
            <person name="Cannon C."/>
            <person name="Castanera R."/>
            <person name="Culley D."/>
            <person name="Daum C."/>
            <person name="Ezra D."/>
            <person name="Gonzalez J."/>
            <person name="Henrissat B."/>
            <person name="Kuo A."/>
            <person name="Liang C."/>
            <person name="Lipzen A."/>
            <person name="Lutzoni F."/>
            <person name="Magnuson J."/>
            <person name="Mondo S."/>
            <person name="Nolan M."/>
            <person name="Ohm R."/>
            <person name="Pangilinan J."/>
            <person name="Park H.-J."/>
            <person name="Ramirez L."/>
            <person name="Alfaro M."/>
            <person name="Sun H."/>
            <person name="Tritt A."/>
            <person name="Yoshinaga Y."/>
            <person name="Zwiers L.-H."/>
            <person name="Turgeon B."/>
            <person name="Goodwin S."/>
            <person name="Spatafora J."/>
            <person name="Crous P."/>
            <person name="Grigoriev I."/>
        </authorList>
    </citation>
    <scope>NUCLEOTIDE SEQUENCE</scope>
    <source>
        <strain evidence="4">ATCC 16933</strain>
    </source>
</reference>
<dbReference type="Pfam" id="PF00293">
    <property type="entry name" value="NUDIX"/>
    <property type="match status" value="1"/>
</dbReference>
<feature type="compositionally biased region" description="Low complexity" evidence="1">
    <location>
        <begin position="72"/>
        <end position="85"/>
    </location>
</feature>
<dbReference type="Gene3D" id="3.90.79.10">
    <property type="entry name" value="Nucleoside Triphosphate Pyrophosphohydrolase"/>
    <property type="match status" value="1"/>
</dbReference>
<dbReference type="Proteomes" id="UP000799766">
    <property type="component" value="Unassembled WGS sequence"/>
</dbReference>
<dbReference type="CDD" id="cd03426">
    <property type="entry name" value="NUDIX_CoAse_Nudt7"/>
    <property type="match status" value="1"/>
</dbReference>
<evidence type="ECO:0000313" key="4">
    <source>
        <dbReference type="EMBL" id="KAF2462390.1"/>
    </source>
</evidence>
<dbReference type="InterPro" id="IPR000086">
    <property type="entry name" value="NUDIX_hydrolase_dom"/>
</dbReference>
<dbReference type="EMBL" id="MU001670">
    <property type="protein sequence ID" value="KAF2462390.1"/>
    <property type="molecule type" value="Genomic_DNA"/>
</dbReference>